<evidence type="ECO:0000313" key="11">
    <source>
        <dbReference type="EMBL" id="OAP40979.1"/>
    </source>
</evidence>
<dbReference type="GO" id="GO:0006085">
    <property type="term" value="P:acetyl-CoA biosynthetic process"/>
    <property type="evidence" value="ECO:0007669"/>
    <property type="project" value="UniProtKB-UniRule"/>
</dbReference>
<dbReference type="GO" id="GO:0008776">
    <property type="term" value="F:acetate kinase activity"/>
    <property type="evidence" value="ECO:0007669"/>
    <property type="project" value="UniProtKB-UniRule"/>
</dbReference>
<dbReference type="InterPro" id="IPR000890">
    <property type="entry name" value="Aliphatic_acid_kin_short-chain"/>
</dbReference>
<feature type="binding site" evidence="9">
    <location>
        <position position="15"/>
    </location>
    <ligand>
        <name>ATP</name>
        <dbReference type="ChEBI" id="CHEBI:30616"/>
    </ligand>
</feature>
<feature type="binding site" evidence="9">
    <location>
        <position position="377"/>
    </location>
    <ligand>
        <name>Mg(2+)</name>
        <dbReference type="ChEBI" id="CHEBI:18420"/>
    </ligand>
</feature>
<evidence type="ECO:0000256" key="5">
    <source>
        <dbReference type="ARBA" id="ARBA00022741"/>
    </source>
</evidence>
<comment type="subcellular location">
    <subcellularLocation>
        <location evidence="9">Cytoplasm</location>
    </subcellularLocation>
</comment>
<dbReference type="InterPro" id="IPR023865">
    <property type="entry name" value="Aliphatic_acid_kinase_CS"/>
</dbReference>
<evidence type="ECO:0000256" key="3">
    <source>
        <dbReference type="ARBA" id="ARBA00022679"/>
    </source>
</evidence>
<dbReference type="SUPFAM" id="SSF53067">
    <property type="entry name" value="Actin-like ATPase domain"/>
    <property type="match status" value="2"/>
</dbReference>
<dbReference type="PIRSF" id="PIRSF000722">
    <property type="entry name" value="Acetate_prop_kin"/>
    <property type="match status" value="1"/>
</dbReference>
<keyword evidence="2 9" id="KW-0963">Cytoplasm</keyword>
<gene>
    <name evidence="9" type="primary">ackA</name>
    <name evidence="11" type="ORF">AU381_03580</name>
</gene>
<dbReference type="GO" id="GO:0000287">
    <property type="term" value="F:magnesium ion binding"/>
    <property type="evidence" value="ECO:0007669"/>
    <property type="project" value="UniProtKB-UniRule"/>
</dbReference>
<keyword evidence="6 9" id="KW-0418">Kinase</keyword>
<feature type="site" description="Transition state stabilizer" evidence="9">
    <location>
        <position position="179"/>
    </location>
</feature>
<dbReference type="Gene3D" id="3.30.420.40">
    <property type="match status" value="2"/>
</dbReference>
<feature type="binding site" evidence="9">
    <location>
        <position position="8"/>
    </location>
    <ligand>
        <name>Mg(2+)</name>
        <dbReference type="ChEBI" id="CHEBI:18420"/>
    </ligand>
</feature>
<feature type="binding site" evidence="9">
    <location>
        <begin position="326"/>
        <end position="330"/>
    </location>
    <ligand>
        <name>ATP</name>
        <dbReference type="ChEBI" id="CHEBI:30616"/>
    </ligand>
</feature>
<dbReference type="STRING" id="1472378.AU381_03580"/>
<comment type="cofactor">
    <cofactor evidence="9">
        <name>Mg(2+)</name>
        <dbReference type="ChEBI" id="CHEBI:18420"/>
    </cofactor>
    <cofactor evidence="9">
        <name>Mn(2+)</name>
        <dbReference type="ChEBI" id="CHEBI:29035"/>
    </cofactor>
    <text evidence="9">Mg(2+). Can also accept Mn(2+).</text>
</comment>
<organism evidence="11 12">
    <name type="scientific">Sinorhizobium glycinis</name>
    <dbReference type="NCBI Taxonomy" id="1472378"/>
    <lineage>
        <taxon>Bacteria</taxon>
        <taxon>Pseudomonadati</taxon>
        <taxon>Pseudomonadota</taxon>
        <taxon>Alphaproteobacteria</taxon>
        <taxon>Hyphomicrobiales</taxon>
        <taxon>Rhizobiaceae</taxon>
        <taxon>Sinorhizobium/Ensifer group</taxon>
        <taxon>Sinorhizobium</taxon>
    </lineage>
</organism>
<sequence>MDAILVVNAGSSSLKFQVFGIADGGLERQVRGQISGIGTRPHLKANGADGAVLVDRGYDLKAIGDLPDAISAAREWLLTLDGFELRAIGHRVVHGGPDYTQPVLIDATVVDRLASYQDLAPLHQPNNLAPIRLAMEINPDVPQVACFDTAFHRGHPEHADCYALPRTFHDQGVRRYGFHGLSYEYVAERLREMAPKVAGGKVVVAHLGSGASMCALRDGRSIESTMGFTALDGLPMGTRPGQLDPGVVLYLIKEKGLTVEAVSDLLYHDAGLKGLSGISNDMRELLASDDPRAAFAIAHFVHRCGLNAGMLAAALGGVDAFIFTAGVGENSPPIRARIAEGLAWLGAELDAVANEAGAGVISTPRSRVALHVISTDEELMIARHTLALIRAHTA</sequence>
<dbReference type="InterPro" id="IPR004372">
    <property type="entry name" value="Ac/propionate_kinase"/>
</dbReference>
<comment type="function">
    <text evidence="9">Catalyzes the formation of acetyl phosphate from acetate and ATP. Can also catalyze the reverse reaction.</text>
</comment>
<reference evidence="11 12" key="1">
    <citation type="journal article" date="2016" name="Int. J. Syst. Evol. Microbiol.">
        <title>Ensifer glycinis sp. nov., an novel rhizobial species associated with Glycine spp.</title>
        <authorList>
            <person name="Yan H."/>
            <person name="Yan J."/>
            <person name="Sui X.H."/>
            <person name="Wang E.T."/>
            <person name="Chen W.X."/>
            <person name="Zhang X.X."/>
            <person name="Chen W.F."/>
        </authorList>
    </citation>
    <scope>NUCLEOTIDE SEQUENCE [LARGE SCALE GENOMIC DNA]</scope>
    <source>
        <strain evidence="11 12">CCBAU 23380</strain>
    </source>
</reference>
<evidence type="ECO:0000256" key="10">
    <source>
        <dbReference type="RuleBase" id="RU003835"/>
    </source>
</evidence>
<dbReference type="PROSITE" id="PS01076">
    <property type="entry name" value="ACETATE_KINASE_2"/>
    <property type="match status" value="1"/>
</dbReference>
<comment type="pathway">
    <text evidence="9">Metabolic intermediate biosynthesis; acetyl-CoA biosynthesis; acetyl-CoA from acetate: step 1/2.</text>
</comment>
<dbReference type="OrthoDB" id="9802453at2"/>
<evidence type="ECO:0000313" key="12">
    <source>
        <dbReference type="Proteomes" id="UP000094025"/>
    </source>
</evidence>
<dbReference type="HAMAP" id="MF_00020">
    <property type="entry name" value="Acetate_kinase"/>
    <property type="match status" value="1"/>
</dbReference>
<feature type="active site" description="Proton donor/acceptor" evidence="9">
    <location>
        <position position="148"/>
    </location>
</feature>
<keyword evidence="8 9" id="KW-0460">Magnesium</keyword>
<comment type="subunit">
    <text evidence="9">Homodimer.</text>
</comment>
<dbReference type="GO" id="GO:0006083">
    <property type="term" value="P:acetate metabolic process"/>
    <property type="evidence" value="ECO:0007669"/>
    <property type="project" value="TreeGrafter"/>
</dbReference>
<dbReference type="Pfam" id="PF00871">
    <property type="entry name" value="Acetate_kinase"/>
    <property type="match status" value="1"/>
</dbReference>
<name>A0A178Y072_9HYPH</name>
<dbReference type="CDD" id="cd24010">
    <property type="entry name" value="ASKHA_NBD_AcK_PK"/>
    <property type="match status" value="1"/>
</dbReference>
<feature type="site" description="Transition state stabilizer" evidence="9">
    <location>
        <position position="239"/>
    </location>
</feature>
<feature type="binding site" evidence="9">
    <location>
        <position position="91"/>
    </location>
    <ligand>
        <name>substrate</name>
    </ligand>
</feature>
<keyword evidence="5 9" id="KW-0547">Nucleotide-binding</keyword>
<comment type="catalytic activity">
    <reaction evidence="9">
        <text>acetate + ATP = acetyl phosphate + ADP</text>
        <dbReference type="Rhea" id="RHEA:11352"/>
        <dbReference type="ChEBI" id="CHEBI:22191"/>
        <dbReference type="ChEBI" id="CHEBI:30089"/>
        <dbReference type="ChEBI" id="CHEBI:30616"/>
        <dbReference type="ChEBI" id="CHEBI:456216"/>
        <dbReference type="EC" id="2.7.2.1"/>
    </reaction>
</comment>
<feature type="binding site" evidence="9">
    <location>
        <begin position="206"/>
        <end position="210"/>
    </location>
    <ligand>
        <name>ATP</name>
        <dbReference type="ChEBI" id="CHEBI:30616"/>
    </ligand>
</feature>
<proteinExistence type="inferred from homology"/>
<dbReference type="EMBL" id="LPUX01000053">
    <property type="protein sequence ID" value="OAP40979.1"/>
    <property type="molecule type" value="Genomic_DNA"/>
</dbReference>
<feature type="binding site" evidence="9">
    <location>
        <begin position="281"/>
        <end position="283"/>
    </location>
    <ligand>
        <name>ATP</name>
        <dbReference type="ChEBI" id="CHEBI:30616"/>
    </ligand>
</feature>
<keyword evidence="4 9" id="KW-0479">Metal-binding</keyword>
<dbReference type="AlphaFoldDB" id="A0A178Y072"/>
<evidence type="ECO:0000256" key="7">
    <source>
        <dbReference type="ARBA" id="ARBA00022840"/>
    </source>
</evidence>
<keyword evidence="7 9" id="KW-0067">ATP-binding</keyword>
<dbReference type="GO" id="GO:0005524">
    <property type="term" value="F:ATP binding"/>
    <property type="evidence" value="ECO:0007669"/>
    <property type="project" value="UniProtKB-KW"/>
</dbReference>
<dbReference type="UniPathway" id="UPA00340">
    <property type="reaction ID" value="UER00458"/>
</dbReference>
<dbReference type="GO" id="GO:0005829">
    <property type="term" value="C:cytosol"/>
    <property type="evidence" value="ECO:0007669"/>
    <property type="project" value="TreeGrafter"/>
</dbReference>
<dbReference type="NCBIfam" id="TIGR00016">
    <property type="entry name" value="ackA"/>
    <property type="match status" value="1"/>
</dbReference>
<evidence type="ECO:0000256" key="2">
    <source>
        <dbReference type="ARBA" id="ARBA00022490"/>
    </source>
</evidence>
<dbReference type="PRINTS" id="PR00471">
    <property type="entry name" value="ACETATEKNASE"/>
</dbReference>
<accession>A0A178Y072</accession>
<keyword evidence="3 9" id="KW-0808">Transferase</keyword>
<dbReference type="EC" id="2.7.2.1" evidence="9"/>
<dbReference type="InterPro" id="IPR043129">
    <property type="entry name" value="ATPase_NBD"/>
</dbReference>
<evidence type="ECO:0000256" key="4">
    <source>
        <dbReference type="ARBA" id="ARBA00022723"/>
    </source>
</evidence>
<evidence type="ECO:0000256" key="8">
    <source>
        <dbReference type="ARBA" id="ARBA00022842"/>
    </source>
</evidence>
<comment type="caution">
    <text evidence="11">The sequence shown here is derived from an EMBL/GenBank/DDBJ whole genome shotgun (WGS) entry which is preliminary data.</text>
</comment>
<evidence type="ECO:0000256" key="6">
    <source>
        <dbReference type="ARBA" id="ARBA00022777"/>
    </source>
</evidence>
<dbReference type="RefSeq" id="WP_064241283.1">
    <property type="nucleotide sequence ID" value="NZ_LPUX01000053.1"/>
</dbReference>
<dbReference type="PROSITE" id="PS01075">
    <property type="entry name" value="ACETATE_KINASE_1"/>
    <property type="match status" value="1"/>
</dbReference>
<dbReference type="PANTHER" id="PTHR21060">
    <property type="entry name" value="ACETATE KINASE"/>
    <property type="match status" value="1"/>
</dbReference>
<protein>
    <recommendedName>
        <fullName evidence="9">Acetate kinase</fullName>
        <ecNumber evidence="9">2.7.2.1</ecNumber>
    </recommendedName>
    <alternativeName>
        <fullName evidence="9">Acetokinase</fullName>
    </alternativeName>
</protein>
<dbReference type="PANTHER" id="PTHR21060:SF21">
    <property type="entry name" value="ACETATE KINASE"/>
    <property type="match status" value="1"/>
</dbReference>
<keyword evidence="12" id="KW-1185">Reference proteome</keyword>
<evidence type="ECO:0000256" key="9">
    <source>
        <dbReference type="HAMAP-Rule" id="MF_00020"/>
    </source>
</evidence>
<dbReference type="Proteomes" id="UP000094025">
    <property type="component" value="Unassembled WGS sequence"/>
</dbReference>
<comment type="similarity">
    <text evidence="1 9 10">Belongs to the acetokinase family.</text>
</comment>
<evidence type="ECO:0000256" key="1">
    <source>
        <dbReference type="ARBA" id="ARBA00008748"/>
    </source>
</evidence>